<keyword evidence="2 4" id="KW-0032">Aminotransferase</keyword>
<evidence type="ECO:0000313" key="7">
    <source>
        <dbReference type="EMBL" id="NES28649.1"/>
    </source>
</evidence>
<reference evidence="7 10" key="2">
    <citation type="submission" date="2020-02" db="EMBL/GenBank/DDBJ databases">
        <title>WGS of Micromonospora spp. isolated from hot spring.</title>
        <authorList>
            <person name="Thawai C."/>
        </authorList>
    </citation>
    <scope>NUCLEOTIDE SEQUENCE [LARGE SCALE GENOMIC DNA]</scope>
    <source>
        <strain evidence="7 10">TMS7</strain>
    </source>
</reference>
<dbReference type="PANTHER" id="PTHR42832">
    <property type="entry name" value="AMINO ACID AMINOTRANSFERASE"/>
    <property type="match status" value="1"/>
</dbReference>
<dbReference type="NCBIfam" id="TIGR03539">
    <property type="entry name" value="DapC_actino"/>
    <property type="match status" value="1"/>
</dbReference>
<dbReference type="InterPro" id="IPR050881">
    <property type="entry name" value="LL-DAP_aminotransferase"/>
</dbReference>
<reference evidence="8 9" key="1">
    <citation type="submission" date="2019-10" db="EMBL/GenBank/DDBJ databases">
        <title>Genome Sequence of Micromonospora terminaliae DSM 101760.</title>
        <authorList>
            <person name="Guo L."/>
        </authorList>
    </citation>
    <scope>NUCLEOTIDE SEQUENCE [LARGE SCALE GENOMIC DNA]</scope>
    <source>
        <strain evidence="8 9">DSM 101760</strain>
    </source>
</reference>
<dbReference type="AlphaFoldDB" id="A0AAJ2ZGU7"/>
<dbReference type="EC" id="2.6.1.-" evidence="4"/>
<keyword evidence="9" id="KW-1185">Reference proteome</keyword>
<dbReference type="Gene3D" id="3.90.1150.10">
    <property type="entry name" value="Aspartate Aminotransferase, domain 1"/>
    <property type="match status" value="1"/>
</dbReference>
<dbReference type="Proteomes" id="UP000477779">
    <property type="component" value="Unassembled WGS sequence"/>
</dbReference>
<proteinExistence type="inferred from homology"/>
<dbReference type="InterPro" id="IPR004839">
    <property type="entry name" value="Aminotransferase_I/II_large"/>
</dbReference>
<dbReference type="InterPro" id="IPR015422">
    <property type="entry name" value="PyrdxlP-dep_Trfase_small"/>
</dbReference>
<dbReference type="GO" id="GO:0008483">
    <property type="term" value="F:transaminase activity"/>
    <property type="evidence" value="ECO:0007669"/>
    <property type="project" value="UniProtKB-KW"/>
</dbReference>
<dbReference type="EMBL" id="CP045309">
    <property type="protein sequence ID" value="QGL49311.1"/>
    <property type="molecule type" value="Genomic_DNA"/>
</dbReference>
<evidence type="ECO:0000256" key="5">
    <source>
        <dbReference type="SAM" id="MobiDB-lite"/>
    </source>
</evidence>
<feature type="compositionally biased region" description="Low complexity" evidence="5">
    <location>
        <begin position="36"/>
        <end position="50"/>
    </location>
</feature>
<feature type="domain" description="Aminotransferase class I/classII large" evidence="6">
    <location>
        <begin position="77"/>
        <end position="410"/>
    </location>
</feature>
<dbReference type="EMBL" id="JAAHBZ010000005">
    <property type="protein sequence ID" value="NES28649.1"/>
    <property type="molecule type" value="Genomic_DNA"/>
</dbReference>
<dbReference type="Proteomes" id="UP000402241">
    <property type="component" value="Chromosome"/>
</dbReference>
<feature type="region of interest" description="Disordered" evidence="5">
    <location>
        <begin position="20"/>
        <end position="53"/>
    </location>
</feature>
<comment type="similarity">
    <text evidence="4">Belongs to the class-I pyridoxal-phosphate-dependent aminotransferase family.</text>
</comment>
<keyword evidence="3 4" id="KW-0808">Transferase</keyword>
<evidence type="ECO:0000313" key="10">
    <source>
        <dbReference type="Proteomes" id="UP000477779"/>
    </source>
</evidence>
<dbReference type="InterPro" id="IPR015421">
    <property type="entry name" value="PyrdxlP-dep_Trfase_major"/>
</dbReference>
<dbReference type="Pfam" id="PF00155">
    <property type="entry name" value="Aminotran_1_2"/>
    <property type="match status" value="1"/>
</dbReference>
<gene>
    <name evidence="7" type="ORF">G3561_13985</name>
    <name evidence="8" type="ORF">GCE86_21195</name>
</gene>
<evidence type="ECO:0000256" key="3">
    <source>
        <dbReference type="ARBA" id="ARBA00022679"/>
    </source>
</evidence>
<dbReference type="InterPro" id="IPR019880">
    <property type="entry name" value="OxyQ"/>
</dbReference>
<dbReference type="PANTHER" id="PTHR42832:SF3">
    <property type="entry name" value="L-GLUTAMINE--4-(METHYLSULFANYL)-2-OXOBUTANOATE AMINOTRANSFERASE"/>
    <property type="match status" value="1"/>
</dbReference>
<dbReference type="GO" id="GO:0030170">
    <property type="term" value="F:pyridoxal phosphate binding"/>
    <property type="evidence" value="ECO:0007669"/>
    <property type="project" value="InterPro"/>
</dbReference>
<dbReference type="Gene3D" id="3.40.640.10">
    <property type="entry name" value="Type I PLP-dependent aspartate aminotransferase-like (Major domain)"/>
    <property type="match status" value="1"/>
</dbReference>
<evidence type="ECO:0000256" key="4">
    <source>
        <dbReference type="RuleBase" id="RU000481"/>
    </source>
</evidence>
<dbReference type="InterPro" id="IPR004838">
    <property type="entry name" value="NHTrfase_class1_PyrdxlP-BS"/>
</dbReference>
<accession>A0AAJ2ZGU7</accession>
<dbReference type="PROSITE" id="PS00105">
    <property type="entry name" value="AA_TRANSFER_CLASS_1"/>
    <property type="match status" value="1"/>
</dbReference>
<name>A0AAJ2ZGU7_9ACTN</name>
<feature type="compositionally biased region" description="Basic and acidic residues" evidence="5">
    <location>
        <begin position="21"/>
        <end position="35"/>
    </location>
</feature>
<evidence type="ECO:0000313" key="8">
    <source>
        <dbReference type="EMBL" id="QGL49311.1"/>
    </source>
</evidence>
<evidence type="ECO:0000256" key="1">
    <source>
        <dbReference type="ARBA" id="ARBA00001933"/>
    </source>
</evidence>
<organism evidence="7 10">
    <name type="scientific">Micromonospora terminaliae</name>
    <dbReference type="NCBI Taxonomy" id="1914461"/>
    <lineage>
        <taxon>Bacteria</taxon>
        <taxon>Bacillati</taxon>
        <taxon>Actinomycetota</taxon>
        <taxon>Actinomycetes</taxon>
        <taxon>Micromonosporales</taxon>
        <taxon>Micromonosporaceae</taxon>
        <taxon>Micromonospora</taxon>
    </lineage>
</organism>
<dbReference type="SUPFAM" id="SSF53383">
    <property type="entry name" value="PLP-dependent transferases"/>
    <property type="match status" value="1"/>
</dbReference>
<sequence>MEGLHRGELRVLRGSGLAGRRLQDRQGGEGRDLRGRAAAARRGPLNRPAPVSSRLPEFTWDTLDAAAAMAAAHPGGLINLSMGTPVDPVPALIRQALADASDAPGYPLTAGTPALRDAIAAWVARACGAGVDGLGVLPTIGSKELVAWLPTLLGIGPGDVVVVPSIAYPTYEDGARLAGATTVRTDSLTALGPDPRVRLVWVNSPGNPTGRVLPAGHLRKVVDWARERGAVVASDECYLPLGWDAQPVSVLSPEVCGGSYEGVLAVHSLSKRSNLAGYRAGFVAGDPALVAELLKIRKHAGMIVPAPVQAAMVAALGDQAHADAQRERYRARREKLRAAFTAAGFTVEHSEAGLYLWLTRDEDCWDTVDWLARRGILVAAGVFYGPAGARHVRVALTESDEHVDAVAARLAEA</sequence>
<protein>
    <recommendedName>
        <fullName evidence="4">Aminotransferase</fullName>
        <ecNumber evidence="4">2.6.1.-</ecNumber>
    </recommendedName>
</protein>
<dbReference type="CDD" id="cd00609">
    <property type="entry name" value="AAT_like"/>
    <property type="match status" value="1"/>
</dbReference>
<dbReference type="InterPro" id="IPR015424">
    <property type="entry name" value="PyrdxlP-dep_Trfase"/>
</dbReference>
<comment type="cofactor">
    <cofactor evidence="1 4">
        <name>pyridoxal 5'-phosphate</name>
        <dbReference type="ChEBI" id="CHEBI:597326"/>
    </cofactor>
</comment>
<evidence type="ECO:0000259" key="6">
    <source>
        <dbReference type="Pfam" id="PF00155"/>
    </source>
</evidence>
<evidence type="ECO:0000313" key="9">
    <source>
        <dbReference type="Proteomes" id="UP000402241"/>
    </source>
</evidence>
<evidence type="ECO:0000256" key="2">
    <source>
        <dbReference type="ARBA" id="ARBA00022576"/>
    </source>
</evidence>